<accession>A0A9P7MHC8</accession>
<evidence type="ECO:0000313" key="3">
    <source>
        <dbReference type="Proteomes" id="UP000706124"/>
    </source>
</evidence>
<comment type="caution">
    <text evidence="2">The sequence shown here is derived from an EMBL/GenBank/DDBJ whole genome shotgun (WGS) entry which is preliminary data.</text>
</comment>
<proteinExistence type="predicted"/>
<dbReference type="Proteomes" id="UP000706124">
    <property type="component" value="Unassembled WGS sequence"/>
</dbReference>
<organism evidence="2 3">
    <name type="scientific">Claviceps pazoutovae</name>
    <dbReference type="NCBI Taxonomy" id="1649127"/>
    <lineage>
        <taxon>Eukaryota</taxon>
        <taxon>Fungi</taxon>
        <taxon>Dikarya</taxon>
        <taxon>Ascomycota</taxon>
        <taxon>Pezizomycotina</taxon>
        <taxon>Sordariomycetes</taxon>
        <taxon>Hypocreomycetidae</taxon>
        <taxon>Hypocreales</taxon>
        <taxon>Clavicipitaceae</taxon>
        <taxon>Claviceps</taxon>
    </lineage>
</organism>
<feature type="compositionally biased region" description="Basic and acidic residues" evidence="1">
    <location>
        <begin position="52"/>
        <end position="66"/>
    </location>
</feature>
<protein>
    <submittedName>
        <fullName evidence="2">Uncharacterized protein</fullName>
    </submittedName>
</protein>
<evidence type="ECO:0000313" key="2">
    <source>
        <dbReference type="EMBL" id="KAG5944386.1"/>
    </source>
</evidence>
<dbReference type="AlphaFoldDB" id="A0A9P7MHC8"/>
<feature type="region of interest" description="Disordered" evidence="1">
    <location>
        <begin position="25"/>
        <end position="66"/>
    </location>
</feature>
<reference evidence="2 3" key="1">
    <citation type="journal article" date="2020" name="bioRxiv">
        <title>Whole genome comparisons of ergot fungi reveals the divergence and evolution of species within the genus Claviceps are the result of varying mechanisms driving genome evolution and host range expansion.</title>
        <authorList>
            <person name="Wyka S.A."/>
            <person name="Mondo S.J."/>
            <person name="Liu M."/>
            <person name="Dettman J."/>
            <person name="Nalam V."/>
            <person name="Broders K.D."/>
        </authorList>
    </citation>
    <scope>NUCLEOTIDE SEQUENCE [LARGE SCALE GENOMIC DNA]</scope>
    <source>
        <strain evidence="2 3">CCC 1485</strain>
    </source>
</reference>
<dbReference type="EMBL" id="SRPO01000056">
    <property type="protein sequence ID" value="KAG5944386.1"/>
    <property type="molecule type" value="Genomic_DNA"/>
</dbReference>
<name>A0A9P7MHC8_9HYPO</name>
<sequence>MATDDTTRLWQFAMIADAQLRASEAALPEEGHGSISTATQLHTHTRNHGLKGKSDACFRTEHPTLV</sequence>
<keyword evidence="3" id="KW-1185">Reference proteome</keyword>
<evidence type="ECO:0000256" key="1">
    <source>
        <dbReference type="SAM" id="MobiDB-lite"/>
    </source>
</evidence>
<gene>
    <name evidence="2" type="ORF">E4U60_006039</name>
</gene>